<organism evidence="3 4">
    <name type="scientific">Sulfuriferula plumbiphila</name>
    <dbReference type="NCBI Taxonomy" id="171865"/>
    <lineage>
        <taxon>Bacteria</taxon>
        <taxon>Pseudomonadati</taxon>
        <taxon>Pseudomonadota</taxon>
        <taxon>Betaproteobacteria</taxon>
        <taxon>Nitrosomonadales</taxon>
        <taxon>Sulfuricellaceae</taxon>
        <taxon>Sulfuriferula</taxon>
    </lineage>
</organism>
<evidence type="ECO:0000256" key="2">
    <source>
        <dbReference type="SAM" id="SignalP"/>
    </source>
</evidence>
<feature type="signal peptide" evidence="2">
    <location>
        <begin position="1"/>
        <end position="23"/>
    </location>
</feature>
<proteinExistence type="predicted"/>
<dbReference type="Proteomes" id="UP000321337">
    <property type="component" value="Unassembled WGS sequence"/>
</dbReference>
<keyword evidence="4" id="KW-1185">Reference proteome</keyword>
<dbReference type="AlphaFoldDB" id="A0A512L5P5"/>
<evidence type="ECO:0000313" key="4">
    <source>
        <dbReference type="Proteomes" id="UP000321337"/>
    </source>
</evidence>
<dbReference type="OrthoDB" id="9768080at2"/>
<protein>
    <recommendedName>
        <fullName evidence="5">Porin</fullName>
    </recommendedName>
</protein>
<keyword evidence="1" id="KW-0175">Coiled coil</keyword>
<feature type="coiled-coil region" evidence="1">
    <location>
        <begin position="20"/>
        <end position="61"/>
    </location>
</feature>
<evidence type="ECO:0000313" key="3">
    <source>
        <dbReference type="EMBL" id="GEP29796.1"/>
    </source>
</evidence>
<feature type="chain" id="PRO_5021802867" description="Porin" evidence="2">
    <location>
        <begin position="24"/>
        <end position="425"/>
    </location>
</feature>
<gene>
    <name evidence="3" type="ORF">TPL01_09340</name>
</gene>
<evidence type="ECO:0000256" key="1">
    <source>
        <dbReference type="SAM" id="Coils"/>
    </source>
</evidence>
<reference evidence="3 4" key="1">
    <citation type="submission" date="2019-07" db="EMBL/GenBank/DDBJ databases">
        <title>Whole genome shotgun sequence of Thiobacillus plumbophilus NBRC 107929.</title>
        <authorList>
            <person name="Hosoyama A."/>
            <person name="Uohara A."/>
            <person name="Ohji S."/>
            <person name="Ichikawa N."/>
        </authorList>
    </citation>
    <scope>NUCLEOTIDE SEQUENCE [LARGE SCALE GENOMIC DNA]</scope>
    <source>
        <strain evidence="3 4">NBRC 107929</strain>
    </source>
</reference>
<dbReference type="SUPFAM" id="SSF56935">
    <property type="entry name" value="Porins"/>
    <property type="match status" value="1"/>
</dbReference>
<keyword evidence="2" id="KW-0732">Signal</keyword>
<sequence length="425" mass="46357">MHHPKLKPALLATLITLSFNVHAESSAISLEQKLDQLQQEMTALKQQLADEKAAREKQVDNAVKAAVASAAPARADDTSIGGYGEAVYNNYRDGSVKDQADLRRFVLFFGHRFNDRLRLYSELEVEHALVESGQGELAMEQAYLEYGLTPSANLRAGLMLMPLGFLNETHEPPTFYGAERNEVESRIIPSTWRELGFGLQGRVLDNALEYNAGIATSLDASKYSGASSGVRGMRSEGFKAAANDLALYAGLNYRQPGWSIGSGLFSGNTAQNGVGDTPSALLAGKDARMTLWDIHGKYSVGDLELQALYARGTLGDTLAINNAAGIAPGSGNAAPKSFYGWYGQAAYHVWKKGDMRLSPFVRYERYNTQGSVDAGYTANPLNNETVVTAGANFNLSREVVLKADYQNYKTDNKKDRFNLGVGYMF</sequence>
<dbReference type="InterPro" id="IPR023614">
    <property type="entry name" value="Porin_dom_sf"/>
</dbReference>
<evidence type="ECO:0008006" key="5">
    <source>
        <dbReference type="Google" id="ProtNLM"/>
    </source>
</evidence>
<dbReference type="RefSeq" id="WP_147071263.1">
    <property type="nucleotide sequence ID" value="NZ_AP021884.1"/>
</dbReference>
<comment type="caution">
    <text evidence="3">The sequence shown here is derived from an EMBL/GenBank/DDBJ whole genome shotgun (WGS) entry which is preliminary data.</text>
</comment>
<name>A0A512L5P5_9PROT</name>
<dbReference type="EMBL" id="BKAD01000008">
    <property type="protein sequence ID" value="GEP29796.1"/>
    <property type="molecule type" value="Genomic_DNA"/>
</dbReference>
<accession>A0A512L5P5</accession>
<dbReference type="Gene3D" id="2.40.160.10">
    <property type="entry name" value="Porin"/>
    <property type="match status" value="1"/>
</dbReference>